<reference evidence="6" key="1">
    <citation type="submission" date="2016-10" db="EMBL/GenBank/DDBJ databases">
        <authorList>
            <person name="Varghese N."/>
            <person name="Submissions S."/>
        </authorList>
    </citation>
    <scope>NUCLEOTIDE SEQUENCE [LARGE SCALE GENOMIC DNA]</scope>
    <source>
        <strain evidence="6">DSM 22619</strain>
    </source>
</reference>
<name>A0A1G6KZZ1_9ACTN</name>
<dbReference type="InterPro" id="IPR003488">
    <property type="entry name" value="DprA"/>
</dbReference>
<dbReference type="STRING" id="604330.SAMN04489857_0945"/>
<dbReference type="EMBL" id="FMZL01000011">
    <property type="protein sequence ID" value="SDC36513.1"/>
    <property type="molecule type" value="Genomic_DNA"/>
</dbReference>
<dbReference type="InterPro" id="IPR036390">
    <property type="entry name" value="WH_DNA-bd_sf"/>
</dbReference>
<dbReference type="Gene3D" id="3.40.50.450">
    <property type="match status" value="1"/>
</dbReference>
<dbReference type="InterPro" id="IPR036388">
    <property type="entry name" value="WH-like_DNA-bd_sf"/>
</dbReference>
<dbReference type="AlphaFoldDB" id="A0A1G6KZZ1"/>
<protein>
    <submittedName>
        <fullName evidence="5">DNA processing protein</fullName>
    </submittedName>
</protein>
<feature type="region of interest" description="Disordered" evidence="2">
    <location>
        <begin position="1"/>
        <end position="22"/>
    </location>
</feature>
<feature type="domain" description="DprA winged helix" evidence="4">
    <location>
        <begin position="229"/>
        <end position="280"/>
    </location>
</feature>
<dbReference type="GO" id="GO:0009294">
    <property type="term" value="P:DNA-mediated transformation"/>
    <property type="evidence" value="ECO:0007669"/>
    <property type="project" value="InterPro"/>
</dbReference>
<dbReference type="InterPro" id="IPR057666">
    <property type="entry name" value="DrpA_SLOG"/>
</dbReference>
<evidence type="ECO:0000313" key="6">
    <source>
        <dbReference type="Proteomes" id="UP000198528"/>
    </source>
</evidence>
<dbReference type="PANTHER" id="PTHR43022">
    <property type="entry name" value="PROTEIN SMF"/>
    <property type="match status" value="1"/>
</dbReference>
<accession>A0A1G6KZZ1</accession>
<organism evidence="5 6">
    <name type="scientific">Parafannyhessea umbonata</name>
    <dbReference type="NCBI Taxonomy" id="604330"/>
    <lineage>
        <taxon>Bacteria</taxon>
        <taxon>Bacillati</taxon>
        <taxon>Actinomycetota</taxon>
        <taxon>Coriobacteriia</taxon>
        <taxon>Coriobacteriales</taxon>
        <taxon>Atopobiaceae</taxon>
        <taxon>Parafannyhessea</taxon>
    </lineage>
</organism>
<sequence>MGEESFELRRGEEGYPQRLEDLSDPPERLYGIGAAGVLEDMAIAIVGSRRASPYGVATAEMAGRIAAESGLVVVSGGALGCDAAALRAAQGSGGTTVVVCGCGADVIYPQSSRDVFEGAISKGAVISLERWGTPPRRYAFPKRNRIIAAMSESTLVVEAGVRSGTMSTAEAAASMGRRLYAIPGSIYSPQSVGTNELISDGASIVCSERDLEMCIALDYDKLRLCADGSHSEHGRVLSALVASPTRADELANRLGESVITILGTLSDYEARGMVVRLPDGRYSPTAELLRASDRMGH</sequence>
<evidence type="ECO:0000256" key="1">
    <source>
        <dbReference type="ARBA" id="ARBA00006525"/>
    </source>
</evidence>
<gene>
    <name evidence="5" type="ORF">SAMN04487824_11117</name>
</gene>
<dbReference type="InterPro" id="IPR041614">
    <property type="entry name" value="DprA_WH"/>
</dbReference>
<dbReference type="SUPFAM" id="SSF102405">
    <property type="entry name" value="MCP/YpsA-like"/>
    <property type="match status" value="1"/>
</dbReference>
<evidence type="ECO:0000259" key="4">
    <source>
        <dbReference type="Pfam" id="PF17782"/>
    </source>
</evidence>
<evidence type="ECO:0000313" key="5">
    <source>
        <dbReference type="EMBL" id="SDC36513.1"/>
    </source>
</evidence>
<dbReference type="RefSeq" id="WP_090846477.1">
    <property type="nucleotide sequence ID" value="NZ_FMZL01000011.1"/>
</dbReference>
<keyword evidence="6" id="KW-1185">Reference proteome</keyword>
<dbReference type="Proteomes" id="UP000198528">
    <property type="component" value="Unassembled WGS sequence"/>
</dbReference>
<evidence type="ECO:0000256" key="2">
    <source>
        <dbReference type="SAM" id="MobiDB-lite"/>
    </source>
</evidence>
<dbReference type="Gene3D" id="1.10.10.10">
    <property type="entry name" value="Winged helix-like DNA-binding domain superfamily/Winged helix DNA-binding domain"/>
    <property type="match status" value="1"/>
</dbReference>
<dbReference type="PANTHER" id="PTHR43022:SF1">
    <property type="entry name" value="PROTEIN SMF"/>
    <property type="match status" value="1"/>
</dbReference>
<feature type="domain" description="Smf/DprA SLOG" evidence="3">
    <location>
        <begin position="11"/>
        <end position="211"/>
    </location>
</feature>
<dbReference type="Pfam" id="PF17782">
    <property type="entry name" value="WHD_DprA"/>
    <property type="match status" value="1"/>
</dbReference>
<dbReference type="Pfam" id="PF02481">
    <property type="entry name" value="DNA_processg_A"/>
    <property type="match status" value="1"/>
</dbReference>
<comment type="similarity">
    <text evidence="1">Belongs to the DprA/Smf family.</text>
</comment>
<dbReference type="SUPFAM" id="SSF46785">
    <property type="entry name" value="Winged helix' DNA-binding domain"/>
    <property type="match status" value="1"/>
</dbReference>
<proteinExistence type="inferred from homology"/>
<evidence type="ECO:0000259" key="3">
    <source>
        <dbReference type="Pfam" id="PF02481"/>
    </source>
</evidence>